<dbReference type="Pfam" id="PF04196">
    <property type="entry name" value="Bunya_RdRp"/>
    <property type="match status" value="1"/>
</dbReference>
<dbReference type="GO" id="GO:0006351">
    <property type="term" value="P:DNA-templated transcription"/>
    <property type="evidence" value="ECO:0007669"/>
    <property type="project" value="InterPro"/>
</dbReference>
<keyword evidence="4" id="KW-0808">Transferase</keyword>
<feature type="coiled-coil region" evidence="1">
    <location>
        <begin position="2527"/>
        <end position="2599"/>
    </location>
</feature>
<organism evidence="4">
    <name type="scientific">Painter's Point virus</name>
    <dbReference type="NCBI Taxonomy" id="3139878"/>
    <lineage>
        <taxon>Viruses</taxon>
        <taxon>Riboviria</taxon>
    </lineage>
</organism>
<keyword evidence="1" id="KW-0175">Coiled coil</keyword>
<feature type="region of interest" description="Disordered" evidence="2">
    <location>
        <begin position="536"/>
        <end position="556"/>
    </location>
</feature>
<evidence type="ECO:0000256" key="2">
    <source>
        <dbReference type="SAM" id="MobiDB-lite"/>
    </source>
</evidence>
<evidence type="ECO:0000256" key="1">
    <source>
        <dbReference type="SAM" id="Coils"/>
    </source>
</evidence>
<feature type="compositionally biased region" description="Polar residues" evidence="2">
    <location>
        <begin position="2914"/>
        <end position="2926"/>
    </location>
</feature>
<feature type="coiled-coil region" evidence="1">
    <location>
        <begin position="2024"/>
        <end position="2065"/>
    </location>
</feature>
<keyword evidence="4" id="KW-0548">Nucleotidyltransferase</keyword>
<feature type="compositionally biased region" description="Low complexity" evidence="2">
    <location>
        <begin position="692"/>
        <end position="716"/>
    </location>
</feature>
<feature type="domain" description="RdRp catalytic" evidence="3">
    <location>
        <begin position="1365"/>
        <end position="1553"/>
    </location>
</feature>
<feature type="region of interest" description="Disordered" evidence="2">
    <location>
        <begin position="685"/>
        <end position="721"/>
    </location>
</feature>
<reference evidence="4" key="1">
    <citation type="submission" date="2024-02" db="EMBL/GenBank/DDBJ databases">
        <authorList>
            <person name="Martyn C."/>
            <person name="Kistler A.L."/>
        </authorList>
    </citation>
    <scope>NUCLEOTIDE SEQUENCE</scope>
    <source>
        <strain evidence="4">CA006</strain>
    </source>
</reference>
<dbReference type="GO" id="GO:0003968">
    <property type="term" value="F:RNA-directed RNA polymerase activity"/>
    <property type="evidence" value="ECO:0007669"/>
    <property type="project" value="UniProtKB-KW"/>
</dbReference>
<proteinExistence type="predicted"/>
<protein>
    <submittedName>
        <fullName evidence="4">RNA-dependent RNA polymerase</fullName>
    </submittedName>
</protein>
<feature type="compositionally biased region" description="Acidic residues" evidence="2">
    <location>
        <begin position="2943"/>
        <end position="2958"/>
    </location>
</feature>
<feature type="compositionally biased region" description="Basic and acidic residues" evidence="2">
    <location>
        <begin position="2931"/>
        <end position="2942"/>
    </location>
</feature>
<evidence type="ECO:0000259" key="3">
    <source>
        <dbReference type="PROSITE" id="PS50525"/>
    </source>
</evidence>
<feature type="region of interest" description="Disordered" evidence="2">
    <location>
        <begin position="2897"/>
        <end position="2970"/>
    </location>
</feature>
<dbReference type="EMBL" id="PP415830">
    <property type="protein sequence ID" value="WZL61379.1"/>
    <property type="molecule type" value="Genomic_RNA"/>
</dbReference>
<dbReference type="InterPro" id="IPR007322">
    <property type="entry name" value="RNA_pol_bunyavir"/>
</dbReference>
<dbReference type="InterPro" id="IPR007099">
    <property type="entry name" value="RNA-dir_pol_NSvirus"/>
</dbReference>
<dbReference type="GO" id="GO:0039694">
    <property type="term" value="P:viral RNA genome replication"/>
    <property type="evidence" value="ECO:0007669"/>
    <property type="project" value="InterPro"/>
</dbReference>
<accession>A0AAN0LJ78</accession>
<evidence type="ECO:0000313" key="4">
    <source>
        <dbReference type="EMBL" id="WZL61379.1"/>
    </source>
</evidence>
<keyword evidence="4" id="KW-0696">RNA-directed RNA polymerase</keyword>
<sequence length="2970" mass="339018">MESIRDWEEQVRIDLSEDPEVSHGPFSAKPDPGALNVFRSSLESFLASIERSKSGQTIPVIVLKDQLNSLREARHELYASLFQDENSLGVGQTDEKHLPKVLSELTRLGVNPVTIELLKQRQATEAYTKIREYTPDTVSVELDDRGEPMVTIIDYTVTVKPSEMIESKLEKYKPILDFYSSFQPNLTVACLSPSTGKQDIRQLGRAVKWEEPRISHDMMMLFRRSIEVVRELLVTVPLDQREDLQAYLNSQMQSTERTQFDASMPFSLSVNEFLETIEKREGFRWHLRSLSEEERNLFFSSMIHESKGEAGKEDFEKRLKEFWPTASILTKHEYEGVLRKEKEEIMEEASNYNSDSPPVPPTKTVIDSALRKHDEAAKDRFEIITESRLVHHIPFHFRVGRDSEERKSALRKMANLSLSEKSLRELKEEMEIEDEIALDIEEGVETRKRTDLELKEMLEERFAEMCGGLEVESEGHVKKNRYKAALAALDQVINPNSDVRMLKDLFSMGSLEDDQFREFISGGLKMARCQNTGEVKTSKVVKRPSQATRGDTIQPMGPVVEEDDKIFYDWLKTKDCHSVSLKKGEVIVVRPSNTFEAKNFMERAGVGKKSQRIKNAEPRQVKKPVSLELSDQVVRQQKSLEYLSHSCELADACARVGRMIPEEDEEIMLKARKENTKLFTEMATKKEEKSIPVTGSPGSSSDTSMSTGSPKAFPAPKSAPPELGTCKMSIETLGEAPIRGKSSTASIPDVWRGVCHFGRTHQLFYENLSFVSQMASAGYRIVGSTNPGQFLITFPSESIMKGQSTVPYLVMTIVLPGDIYLNPSDRHESTFKLKCGGEIRLTKGRRPNRDQLTGHVSAYPRFMIACEILEYYRSESDVGPLNPLDIVNAYQFVHCININTSSLMDNMRYMVEVCMGQLSYIDQFIEDKLMVPAKTEMHMFLYVRMRELLSNINQSMDTVRMKVPSLDSEGTVDITTLRIVDGSFESYLFSGHYRKPDHLLMELITLFFCTSKGLHGKHHNLVEIHKTPLSIQEELNKFCESEFVRHPVKYRMQYSPKVIRAATKAAELATNSSTDEVRMRFMKRENPGGHPASISTLSSTSSTLIEAYEEVGAPEDTPLDQIEDKIDPSKKADAINEVQAFEEKLPSMKGEVNKRKAWRKLKKKVSKILGTQSLSNPITDKLCLDPRAGMLLRRNLSNRQRVRQQLKGLLDDEWRREAMGGGACLPRGEFATRWRKRFQFFDSGVVFTEVLRYSEERLSRMKTTTVSGMAKSHVKNVGKMRVAIRPKGQRTQKDREIFVVDLLTKTALYLLEHMYKQMCGTITAEKISMPGDSKVIDMHNQTKAELTWCKRTMESFAKAREQLDALETELPENVFCLHHNIDMTKWAPKDNLQKFNWVVAMSNFFTLEEKLFYMGVLDIMWCKKIYIDDDVILESMKSTMAGDFNAEECLFYRMTEGYKSNMVEVKQTWLQGQLNYMSSFVHVGAMKLYEESMHKLFPKGNCMVNINVHSDDNETTLCCATNMGLEEVALRSWSTIEYFCKNVCIELSRKKSSISMQCKQFIAIYNIGGEQIHPWVKAAMTVVSGLPYLTISDDISSAWSKIAEAGSKGAPKKVLRLCHEVTRIHVLDVHGILNRKSGKNKFSEELSIDETLLPVMLGGCHIRDWASFIICGPKYIDKGNMMHCLKTLTGAKADIEPQIMVKVEHRSGETRSRHENTNSAKCLRGLRMFVLADTMCYDQADDEEDSSACKGMNFFRPAKFKNRRTGMKLPFNSISKEQLPLIASELKSKNPCLMLKKPMDQRDLRDYCICQYADPKFQDSLAGQSPNMLLLGLIQARHKPRFRLLQTGSANKEDLFERSLRLQEDDLEGKVLAGLPITFEEVCQLLNNRLAVTNPNLADCKMLWRRYVANDPEFKSVQFALENCTTTTSYRKLNLVPSKKPDFSKYSELVNNISDLVVYLMDSDYCKRNGFGLHSPRSAPRDWIELSKMFPRETACMRMRASRRPKEMENLIQVLKQIDREVVLEEMKEKVQEQEKLIRSQKLNSEEKQSMLDALRDRLENTVAKRTSWADIVELNDTWEEDEMEATIVHEGLPIPGWLKFKEDDKKYYRSAVENLPRDLLRMARTFKGRTSRVLFTPPTHTDDILEMSLQLRSSIESTGEYQLRMFLNANLTSSRTKQMLTDNPNSVQWHYKAADALSHLYEACRLLGATEYMTREILQTTEFCGKPIMDVQNRFPKLPTEYQHRIIVPMYIYRPAFARMMVESMGPYLKEWKVVQDEYGRGEFLCEVRGTGFNLTAQGMDNQIERLTISHTGSLPLGPLNMVMSDLSKDIRNAGIKTRKHRVNLSSVLQTEPVGGQHSPILLDVSRNRLAFWNERTNYLRIRGLTVEKVPGQMDRNIQIKGTTKTGNGIICKDGSVESTILHRLAKNPEYQLLSVPSMQIGGLDISSVMRMPGLGGLVKRRMDYINLQEMIKCTLKPGSYTNLYASMQAKILYKLINPNHSDSWLDEKEGTVTIFDRVIKYLRQANSVRQKLTYLEKRLSELEEQANEMGSSMSDMDSEDEASKIQKLVGDLEESELEEYLQDLREEREQEGFMEENFEAIITQMQECKKAIQECKMPQENFRCPNTLRVRSAKVMTRLQHFEDINTQMVLKRVERAEDLLSFCERLDQVGVIELAKSPVDVIRKIPNSAFAEVNKGRHAERLMGKSISPEEVFNNCCFNPLNPDEVQLTALVLGILIYCYTDRKALTKLSIKKYWASMTERSRQHALAMAEELTAVVDTRVFQVCPHITGKVRAVAQEPWETSFEDSLEKLAAISRSPRLRYRSHLKLLETLISTLRNDMKSAEKTKRGTIGVKQLSQGVSRATNRLNKRMASAMSKGLTVEQSMEYALVGSQMTGASNTETSEDDRQAGPSISTPVYANTVSIGRPKAPEPLKAKSTEESDSDDFDVDDLDSDEPLALGEDAFQGF</sequence>
<name>A0AAN0LJ78_9VIRU</name>
<dbReference type="PROSITE" id="PS50525">
    <property type="entry name" value="RDRP_SSRNA_NEG_SEG"/>
    <property type="match status" value="1"/>
</dbReference>